<evidence type="ECO:0000256" key="1">
    <source>
        <dbReference type="ARBA" id="ARBA00022723"/>
    </source>
</evidence>
<evidence type="ECO:0000256" key="4">
    <source>
        <dbReference type="RuleBase" id="RU003465"/>
    </source>
</evidence>
<feature type="region of interest" description="Disordered" evidence="5">
    <location>
        <begin position="411"/>
        <end position="473"/>
    </location>
</feature>
<dbReference type="PROSITE" id="PS01032">
    <property type="entry name" value="PPM_1"/>
    <property type="match status" value="1"/>
</dbReference>
<dbReference type="PROSITE" id="PS51746">
    <property type="entry name" value="PPM_2"/>
    <property type="match status" value="1"/>
</dbReference>
<feature type="compositionally biased region" description="Low complexity" evidence="5">
    <location>
        <begin position="412"/>
        <end position="428"/>
    </location>
</feature>
<protein>
    <recommendedName>
        <fullName evidence="6">PPM-type phosphatase domain-containing protein</fullName>
    </recommendedName>
</protein>
<dbReference type="GO" id="GO:0046872">
    <property type="term" value="F:metal ion binding"/>
    <property type="evidence" value="ECO:0007669"/>
    <property type="project" value="UniProtKB-KW"/>
</dbReference>
<feature type="compositionally biased region" description="Low complexity" evidence="5">
    <location>
        <begin position="487"/>
        <end position="497"/>
    </location>
</feature>
<keyword evidence="8" id="KW-1185">Reference proteome</keyword>
<dbReference type="Gene3D" id="3.60.40.10">
    <property type="entry name" value="PPM-type phosphatase domain"/>
    <property type="match status" value="1"/>
</dbReference>
<keyword evidence="3 4" id="KW-0904">Protein phosphatase</keyword>
<comment type="similarity">
    <text evidence="4">Belongs to the PP2C family.</text>
</comment>
<evidence type="ECO:0000313" key="7">
    <source>
        <dbReference type="EMBL" id="PAA66838.1"/>
    </source>
</evidence>
<feature type="compositionally biased region" description="Basic residues" evidence="5">
    <location>
        <begin position="586"/>
        <end position="595"/>
    </location>
</feature>
<dbReference type="InterPro" id="IPR015655">
    <property type="entry name" value="PP2C"/>
</dbReference>
<dbReference type="AlphaFoldDB" id="A0A267EZC2"/>
<keyword evidence="1" id="KW-0479">Metal-binding</keyword>
<dbReference type="InterPro" id="IPR036457">
    <property type="entry name" value="PPM-type-like_dom_sf"/>
</dbReference>
<feature type="compositionally biased region" description="Low complexity" evidence="5">
    <location>
        <begin position="545"/>
        <end position="563"/>
    </location>
</feature>
<comment type="caution">
    <text evidence="7">The sequence shown here is derived from an EMBL/GenBank/DDBJ whole genome shotgun (WGS) entry which is preliminary data.</text>
</comment>
<dbReference type="GO" id="GO:0004722">
    <property type="term" value="F:protein serine/threonine phosphatase activity"/>
    <property type="evidence" value="ECO:0007669"/>
    <property type="project" value="InterPro"/>
</dbReference>
<dbReference type="EMBL" id="NIVC01001526">
    <property type="protein sequence ID" value="PAA66838.1"/>
    <property type="molecule type" value="Genomic_DNA"/>
</dbReference>
<sequence>MPIDSRMQSFEIGINLRVTECMNQGMRAYMEDFATYYFEKCPDKPESDRIKFAYFGVFDGHGGAEAAKFAKSHLLSEIKKIDGFWSNDDNAVLEAIRQGFINTHKAMWNERGNWAKTSRGLDSTAGTTASIAIVRNRKLYTGHVGDSAIVLGCRDTREQSRDLWHAQALTVEHKPSNPKERERIERAGGSLMRKGGVYRVVWRRPAQSSGADSSPQQQQQRQLFESVPFLAVARSLGDLWSYDKNSSEFHVSPEPDVQCINLDYSKHKCLILGSDGLWNMVAPDSAVEMVHICERSTENKVFTDPDVPQNFFYNPSGSLVQMAMQRWMRADLRADNITALVVMLDPPGRPMSQLRSEQRDLTLARLGLQRESPTVVEGGFSDDAERQQSQQQQPLRLHDLLVQCDKWQNANRPGANAHGHARHAPAAAVEPSGKLTGQAMVKRQAGSDRTLFSPGFKRSPAPPPLSGSATASAPASQAAGVSFYLPTTPTIDSTSPSAKRQTRSTAASPAAAAAAAAAPSSPAGKKQQKQQKQKQQQLKLKKSGSAAAAATAAAASTSATPVAAKRRRLSMGSSVPGASAVESCLKRLRKRKSVR</sequence>
<dbReference type="PANTHER" id="PTHR47992">
    <property type="entry name" value="PROTEIN PHOSPHATASE"/>
    <property type="match status" value="1"/>
</dbReference>
<feature type="domain" description="PPM-type phosphatase" evidence="6">
    <location>
        <begin position="17"/>
        <end position="344"/>
    </location>
</feature>
<evidence type="ECO:0000256" key="5">
    <source>
        <dbReference type="SAM" id="MobiDB-lite"/>
    </source>
</evidence>
<organism evidence="7 8">
    <name type="scientific">Macrostomum lignano</name>
    <dbReference type="NCBI Taxonomy" id="282301"/>
    <lineage>
        <taxon>Eukaryota</taxon>
        <taxon>Metazoa</taxon>
        <taxon>Spiralia</taxon>
        <taxon>Lophotrochozoa</taxon>
        <taxon>Platyhelminthes</taxon>
        <taxon>Rhabditophora</taxon>
        <taxon>Macrostomorpha</taxon>
        <taxon>Macrostomida</taxon>
        <taxon>Macrostomidae</taxon>
        <taxon>Macrostomum</taxon>
    </lineage>
</organism>
<dbReference type="Pfam" id="PF00481">
    <property type="entry name" value="PP2C"/>
    <property type="match status" value="1"/>
</dbReference>
<dbReference type="InterPro" id="IPR001932">
    <property type="entry name" value="PPM-type_phosphatase-like_dom"/>
</dbReference>
<evidence type="ECO:0000259" key="6">
    <source>
        <dbReference type="PROSITE" id="PS51746"/>
    </source>
</evidence>
<proteinExistence type="inferred from homology"/>
<reference evidence="7 8" key="1">
    <citation type="submission" date="2017-06" db="EMBL/GenBank/DDBJ databases">
        <title>A platform for efficient transgenesis in Macrostomum lignano, a flatworm model organism for stem cell research.</title>
        <authorList>
            <person name="Berezikov E."/>
        </authorList>
    </citation>
    <scope>NUCLEOTIDE SEQUENCE [LARGE SCALE GENOMIC DNA]</scope>
    <source>
        <strain evidence="7">DV1</strain>
        <tissue evidence="7">Whole organism</tissue>
    </source>
</reference>
<dbReference type="SMART" id="SM00332">
    <property type="entry name" value="PP2Cc"/>
    <property type="match status" value="1"/>
</dbReference>
<dbReference type="STRING" id="282301.A0A267EZC2"/>
<name>A0A267EZC2_9PLAT</name>
<evidence type="ECO:0000313" key="8">
    <source>
        <dbReference type="Proteomes" id="UP000215902"/>
    </source>
</evidence>
<evidence type="ECO:0000256" key="2">
    <source>
        <dbReference type="ARBA" id="ARBA00022801"/>
    </source>
</evidence>
<dbReference type="SUPFAM" id="SSF81606">
    <property type="entry name" value="PP2C-like"/>
    <property type="match status" value="1"/>
</dbReference>
<dbReference type="CDD" id="cd00143">
    <property type="entry name" value="PP2Cc"/>
    <property type="match status" value="1"/>
</dbReference>
<feature type="region of interest" description="Disordered" evidence="5">
    <location>
        <begin position="372"/>
        <end position="393"/>
    </location>
</feature>
<feature type="compositionally biased region" description="Low complexity" evidence="5">
    <location>
        <begin position="506"/>
        <end position="525"/>
    </location>
</feature>
<feature type="region of interest" description="Disordered" evidence="5">
    <location>
        <begin position="487"/>
        <end position="595"/>
    </location>
</feature>
<dbReference type="InterPro" id="IPR000222">
    <property type="entry name" value="PP2C_BS"/>
</dbReference>
<evidence type="ECO:0000256" key="3">
    <source>
        <dbReference type="ARBA" id="ARBA00022912"/>
    </source>
</evidence>
<accession>A0A267EZC2</accession>
<gene>
    <name evidence="7" type="ORF">BOX15_Mlig020228g1</name>
</gene>
<dbReference type="FunFam" id="3.60.40.10:FF:000060">
    <property type="entry name" value="Protein phosphatase 2c"/>
    <property type="match status" value="1"/>
</dbReference>
<dbReference type="OrthoDB" id="10025511at2759"/>
<keyword evidence="2 4" id="KW-0378">Hydrolase</keyword>
<dbReference type="Proteomes" id="UP000215902">
    <property type="component" value="Unassembled WGS sequence"/>
</dbReference>